<sequence length="121" mass="13639">MRSTNGYILRQVRVTSGMTDRAVASWRVPATSAFAPSEWDRKTASNGLPQAIWTSFTIWLKAGSVSCSHRKVFVWSMVRSSEALGWIPTKTLADPRFQSHPGMNLPEHRVSALWYPGITRF</sequence>
<dbReference type="EMBL" id="CADCWI010000116">
    <property type="protein sequence ID" value="CAA9565378.1"/>
    <property type="molecule type" value="Genomic_DNA"/>
</dbReference>
<organism evidence="1">
    <name type="scientific">uncultured Thermomicrobiales bacterium</name>
    <dbReference type="NCBI Taxonomy" id="1645740"/>
    <lineage>
        <taxon>Bacteria</taxon>
        <taxon>Pseudomonadati</taxon>
        <taxon>Thermomicrobiota</taxon>
        <taxon>Thermomicrobia</taxon>
        <taxon>Thermomicrobiales</taxon>
        <taxon>environmental samples</taxon>
    </lineage>
</organism>
<evidence type="ECO:0000313" key="1">
    <source>
        <dbReference type="EMBL" id="CAA9565378.1"/>
    </source>
</evidence>
<reference evidence="1" key="1">
    <citation type="submission" date="2020-02" db="EMBL/GenBank/DDBJ databases">
        <authorList>
            <person name="Meier V. D."/>
        </authorList>
    </citation>
    <scope>NUCLEOTIDE SEQUENCE</scope>
    <source>
        <strain evidence="1">AVDCRST_MAG43</strain>
    </source>
</reference>
<protein>
    <submittedName>
        <fullName evidence="1">Uncharacterized protein</fullName>
    </submittedName>
</protein>
<accession>A0A6J4V1I3</accession>
<name>A0A6J4V1I3_9BACT</name>
<proteinExistence type="predicted"/>
<dbReference type="AlphaFoldDB" id="A0A6J4V1I3"/>
<gene>
    <name evidence="1" type="ORF">AVDCRST_MAG43-2281</name>
</gene>